<evidence type="ECO:0000313" key="2">
    <source>
        <dbReference type="Proteomes" id="UP000622604"/>
    </source>
</evidence>
<evidence type="ECO:0000313" key="1">
    <source>
        <dbReference type="EMBL" id="GGZ78368.1"/>
    </source>
</evidence>
<gene>
    <name evidence="1" type="ORF">GCM10011274_40660</name>
</gene>
<reference evidence="1" key="1">
    <citation type="journal article" date="2014" name="Int. J. Syst. Evol. Microbiol.">
        <title>Complete genome sequence of Corynebacterium casei LMG S-19264T (=DSM 44701T), isolated from a smear-ripened cheese.</title>
        <authorList>
            <consortium name="US DOE Joint Genome Institute (JGI-PGF)"/>
            <person name="Walter F."/>
            <person name="Albersmeier A."/>
            <person name="Kalinowski J."/>
            <person name="Ruckert C."/>
        </authorList>
    </citation>
    <scope>NUCLEOTIDE SEQUENCE</scope>
    <source>
        <strain evidence="1">KCTC 32337</strain>
    </source>
</reference>
<protein>
    <submittedName>
        <fullName evidence="1">Uncharacterized protein</fullName>
    </submittedName>
</protein>
<dbReference type="RefSeq" id="WP_191867052.1">
    <property type="nucleotide sequence ID" value="NZ_BMZC01000014.1"/>
</dbReference>
<sequence>MSDTNKSKYFRGGVALCFALIGTAATLSDVGKKAERYSALQMEDSLLGLEDKYAFLYEHFGRPAHFYQSLSKALLKDDYSMLELLAINEKAVTADSQEDYASLQLPLLPPAIHLHHTDFEDHTALTAGGYPLTAIAISNNNQLVISFKNVSESTVIELEQQMDHNPSTQEGSETGRVTFKKGASGYQVKLKGLRTFS</sequence>
<organism evidence="1 2">
    <name type="scientific">Paraglaciecola chathamensis</name>
    <dbReference type="NCBI Taxonomy" id="368405"/>
    <lineage>
        <taxon>Bacteria</taxon>
        <taxon>Pseudomonadati</taxon>
        <taxon>Pseudomonadota</taxon>
        <taxon>Gammaproteobacteria</taxon>
        <taxon>Alteromonadales</taxon>
        <taxon>Alteromonadaceae</taxon>
        <taxon>Paraglaciecola</taxon>
    </lineage>
</organism>
<accession>A0A8H9M2R8</accession>
<reference evidence="1" key="2">
    <citation type="submission" date="2020-09" db="EMBL/GenBank/DDBJ databases">
        <authorList>
            <person name="Sun Q."/>
            <person name="Kim S."/>
        </authorList>
    </citation>
    <scope>NUCLEOTIDE SEQUENCE</scope>
    <source>
        <strain evidence="1">KCTC 32337</strain>
    </source>
</reference>
<proteinExistence type="predicted"/>
<name>A0A8H9M2R8_9ALTE</name>
<dbReference type="EMBL" id="BMZC01000014">
    <property type="protein sequence ID" value="GGZ78368.1"/>
    <property type="molecule type" value="Genomic_DNA"/>
</dbReference>
<comment type="caution">
    <text evidence="1">The sequence shown here is derived from an EMBL/GenBank/DDBJ whole genome shotgun (WGS) entry which is preliminary data.</text>
</comment>
<dbReference type="AlphaFoldDB" id="A0A8H9M2R8"/>
<dbReference type="Proteomes" id="UP000622604">
    <property type="component" value="Unassembled WGS sequence"/>
</dbReference>